<dbReference type="CDD" id="cd18548">
    <property type="entry name" value="ABC_6TM_Tm287_like"/>
    <property type="match status" value="1"/>
</dbReference>
<dbReference type="Gene3D" id="3.40.50.300">
    <property type="entry name" value="P-loop containing nucleotide triphosphate hydrolases"/>
    <property type="match status" value="1"/>
</dbReference>
<comment type="caution">
    <text evidence="10">The sequence shown here is derived from an EMBL/GenBank/DDBJ whole genome shotgun (WGS) entry which is preliminary data.</text>
</comment>
<dbReference type="Gene3D" id="1.20.1560.10">
    <property type="entry name" value="ABC transporter type 1, transmembrane domain"/>
    <property type="match status" value="1"/>
</dbReference>
<dbReference type="GO" id="GO:0016887">
    <property type="term" value="F:ATP hydrolysis activity"/>
    <property type="evidence" value="ECO:0007669"/>
    <property type="project" value="InterPro"/>
</dbReference>
<accession>A0A512BCT8</accession>
<keyword evidence="3" id="KW-0547">Nucleotide-binding</keyword>
<feature type="transmembrane region" description="Helical" evidence="7">
    <location>
        <begin position="247"/>
        <end position="275"/>
    </location>
</feature>
<evidence type="ECO:0000313" key="10">
    <source>
        <dbReference type="EMBL" id="GEO09677.1"/>
    </source>
</evidence>
<dbReference type="Proteomes" id="UP000321513">
    <property type="component" value="Unassembled WGS sequence"/>
</dbReference>
<feature type="transmembrane region" description="Helical" evidence="7">
    <location>
        <begin position="165"/>
        <end position="186"/>
    </location>
</feature>
<keyword evidence="5 7" id="KW-1133">Transmembrane helix</keyword>
<keyword evidence="2 7" id="KW-0812">Transmembrane</keyword>
<dbReference type="Pfam" id="PF00005">
    <property type="entry name" value="ABC_tran"/>
    <property type="match status" value="1"/>
</dbReference>
<evidence type="ECO:0000256" key="3">
    <source>
        <dbReference type="ARBA" id="ARBA00022741"/>
    </source>
</evidence>
<dbReference type="InterPro" id="IPR039421">
    <property type="entry name" value="Type_1_exporter"/>
</dbReference>
<dbReference type="SUPFAM" id="SSF52540">
    <property type="entry name" value="P-loop containing nucleoside triphosphate hydrolases"/>
    <property type="match status" value="1"/>
</dbReference>
<dbReference type="InterPro" id="IPR027417">
    <property type="entry name" value="P-loop_NTPase"/>
</dbReference>
<evidence type="ECO:0000259" key="9">
    <source>
        <dbReference type="PROSITE" id="PS50929"/>
    </source>
</evidence>
<dbReference type="GO" id="GO:0005886">
    <property type="term" value="C:plasma membrane"/>
    <property type="evidence" value="ECO:0007669"/>
    <property type="project" value="UniProtKB-SubCell"/>
</dbReference>
<feature type="transmembrane region" description="Helical" evidence="7">
    <location>
        <begin position="287"/>
        <end position="309"/>
    </location>
</feature>
<gene>
    <name evidence="10" type="ORF">SAE01_21730</name>
</gene>
<evidence type="ECO:0000256" key="4">
    <source>
        <dbReference type="ARBA" id="ARBA00022840"/>
    </source>
</evidence>
<dbReference type="PROSITE" id="PS50893">
    <property type="entry name" value="ABC_TRANSPORTER_2"/>
    <property type="match status" value="1"/>
</dbReference>
<keyword evidence="6 7" id="KW-0472">Membrane</keyword>
<protein>
    <submittedName>
        <fullName evidence="10">ABC transporter ATP-binding protein</fullName>
    </submittedName>
</protein>
<feature type="transmembrane region" description="Helical" evidence="7">
    <location>
        <begin position="137"/>
        <end position="159"/>
    </location>
</feature>
<dbReference type="PROSITE" id="PS50929">
    <property type="entry name" value="ABC_TM1F"/>
    <property type="match status" value="1"/>
</dbReference>
<evidence type="ECO:0000256" key="7">
    <source>
        <dbReference type="SAM" id="Phobius"/>
    </source>
</evidence>
<evidence type="ECO:0000259" key="8">
    <source>
        <dbReference type="PROSITE" id="PS50893"/>
    </source>
</evidence>
<comment type="subcellular location">
    <subcellularLocation>
        <location evidence="1">Cell membrane</location>
        <topology evidence="1">Multi-pass membrane protein</topology>
    </subcellularLocation>
</comment>
<sequence>MTPAANNRTTSTKKPPGVFSLLRPYTALVVLLILFALLGNALNLLLPKIIANGIDTFEHHQFSFSFIIKQFLLATVLVFVFTYLQTIIQTYTSEKVARDLRSRLADKISHLSYAALEQANPSKLLTNLTADVDSIKLFVSQAVVSIASSLFIIVGASILLLTINWKLALCVMAIIPIIGITFFVVLKKVRALFIKGREVIDRLNKVISESILGAALIRVVNSQQLEYDKFIEVNNQAKTLGLSILRLFAGLIPVIVFTANMAGLAILLLGGHYVITGSMSLGNFAAFNSYLAMLIFPILVIGFMSNVIAQATASYQRISFVLNSPDPIAGGTITSNLQGDIQLKKVSLFYGQKPTLKNIDLHIKPGSRIAVIGPTAAGKTQLLYLLTGLVKATAGVIEFDGHRIEEYNKENFYSQVGFVFQDSIVFNMSIRENIAFSDTVTDASLQKAIDTAELGDFIKSLPNGLNTVVSERGSSLSGGQKQRIMLARALAIDPRILLLDDFTARVDQSTETKILQNVLTNYSGITLISVTQKIAAIEQYDQIILLTQGEIVASGKHEELMNTSVDYVQILNSQQSTSNYESVSLA</sequence>
<dbReference type="AlphaFoldDB" id="A0A512BCT8"/>
<dbReference type="InterPro" id="IPR011527">
    <property type="entry name" value="ABC1_TM_dom"/>
</dbReference>
<feature type="domain" description="ABC transmembrane type-1" evidence="9">
    <location>
        <begin position="30"/>
        <end position="310"/>
    </location>
</feature>
<dbReference type="PANTHER" id="PTHR43394">
    <property type="entry name" value="ATP-DEPENDENT PERMEASE MDL1, MITOCHONDRIAL"/>
    <property type="match status" value="1"/>
</dbReference>
<dbReference type="PROSITE" id="PS00211">
    <property type="entry name" value="ABC_TRANSPORTER_1"/>
    <property type="match status" value="1"/>
</dbReference>
<proteinExistence type="predicted"/>
<dbReference type="SUPFAM" id="SSF90123">
    <property type="entry name" value="ABC transporter transmembrane region"/>
    <property type="match status" value="1"/>
</dbReference>
<dbReference type="InterPro" id="IPR003439">
    <property type="entry name" value="ABC_transporter-like_ATP-bd"/>
</dbReference>
<dbReference type="SMART" id="SM00382">
    <property type="entry name" value="AAA"/>
    <property type="match status" value="1"/>
</dbReference>
<feature type="transmembrane region" description="Helical" evidence="7">
    <location>
        <begin position="62"/>
        <end position="84"/>
    </location>
</feature>
<dbReference type="OrthoDB" id="9760358at2"/>
<dbReference type="GO" id="GO:0015421">
    <property type="term" value="F:ABC-type oligopeptide transporter activity"/>
    <property type="evidence" value="ECO:0007669"/>
    <property type="project" value="TreeGrafter"/>
</dbReference>
<organism evidence="10 11">
    <name type="scientific">Segetibacter aerophilus</name>
    <dbReference type="NCBI Taxonomy" id="670293"/>
    <lineage>
        <taxon>Bacteria</taxon>
        <taxon>Pseudomonadati</taxon>
        <taxon>Bacteroidota</taxon>
        <taxon>Chitinophagia</taxon>
        <taxon>Chitinophagales</taxon>
        <taxon>Chitinophagaceae</taxon>
        <taxon>Segetibacter</taxon>
    </lineage>
</organism>
<dbReference type="GO" id="GO:0005524">
    <property type="term" value="F:ATP binding"/>
    <property type="evidence" value="ECO:0007669"/>
    <property type="project" value="UniProtKB-KW"/>
</dbReference>
<dbReference type="EMBL" id="BJYT01000007">
    <property type="protein sequence ID" value="GEO09677.1"/>
    <property type="molecule type" value="Genomic_DNA"/>
</dbReference>
<dbReference type="InterPro" id="IPR003593">
    <property type="entry name" value="AAA+_ATPase"/>
</dbReference>
<evidence type="ECO:0000256" key="2">
    <source>
        <dbReference type="ARBA" id="ARBA00022692"/>
    </source>
</evidence>
<name>A0A512BCT8_9BACT</name>
<dbReference type="RefSeq" id="WP_147203794.1">
    <property type="nucleotide sequence ID" value="NZ_BJYT01000007.1"/>
</dbReference>
<reference evidence="10 11" key="1">
    <citation type="submission" date="2019-07" db="EMBL/GenBank/DDBJ databases">
        <title>Whole genome shotgun sequence of Segetibacter aerophilus NBRC 106135.</title>
        <authorList>
            <person name="Hosoyama A."/>
            <person name="Uohara A."/>
            <person name="Ohji S."/>
            <person name="Ichikawa N."/>
        </authorList>
    </citation>
    <scope>NUCLEOTIDE SEQUENCE [LARGE SCALE GENOMIC DNA]</scope>
    <source>
        <strain evidence="10 11">NBRC 106135</strain>
    </source>
</reference>
<evidence type="ECO:0000256" key="5">
    <source>
        <dbReference type="ARBA" id="ARBA00022989"/>
    </source>
</evidence>
<dbReference type="Pfam" id="PF00664">
    <property type="entry name" value="ABC_membrane"/>
    <property type="match status" value="1"/>
</dbReference>
<keyword evidence="11" id="KW-1185">Reference proteome</keyword>
<evidence type="ECO:0000256" key="6">
    <source>
        <dbReference type="ARBA" id="ARBA00023136"/>
    </source>
</evidence>
<evidence type="ECO:0000256" key="1">
    <source>
        <dbReference type="ARBA" id="ARBA00004651"/>
    </source>
</evidence>
<dbReference type="PANTHER" id="PTHR43394:SF1">
    <property type="entry name" value="ATP-BINDING CASSETTE SUB-FAMILY B MEMBER 10, MITOCHONDRIAL"/>
    <property type="match status" value="1"/>
</dbReference>
<evidence type="ECO:0000313" key="11">
    <source>
        <dbReference type="Proteomes" id="UP000321513"/>
    </source>
</evidence>
<keyword evidence="4 10" id="KW-0067">ATP-binding</keyword>
<feature type="transmembrane region" description="Helical" evidence="7">
    <location>
        <begin position="21"/>
        <end position="42"/>
    </location>
</feature>
<feature type="domain" description="ABC transporter" evidence="8">
    <location>
        <begin position="341"/>
        <end position="573"/>
    </location>
</feature>
<dbReference type="InterPro" id="IPR017871">
    <property type="entry name" value="ABC_transporter-like_CS"/>
</dbReference>
<dbReference type="InterPro" id="IPR036640">
    <property type="entry name" value="ABC1_TM_sf"/>
</dbReference>